<reference evidence="3" key="1">
    <citation type="submission" date="2025-08" db="UniProtKB">
        <authorList>
            <consortium name="Ensembl"/>
        </authorList>
    </citation>
    <scope>IDENTIFICATION</scope>
</reference>
<name>A0A8C5BTK3_GADMO</name>
<protein>
    <recommendedName>
        <fullName evidence="2">Reverse transcriptase domain-containing protein</fullName>
    </recommendedName>
</protein>
<keyword evidence="4" id="KW-1185">Reference proteome</keyword>
<proteinExistence type="predicted"/>
<dbReference type="InterPro" id="IPR036691">
    <property type="entry name" value="Endo/exonu/phosph_ase_sf"/>
</dbReference>
<sequence>MAMSRIIFTRDEILNIRDSTPSDLCPNFLASPVDLQDLLTSARISNGCVSVLRIYDRDSLVRIKESMEGLFDTRGRYKQAFPPPFIIDPDSPEYLLLCRAPGKVRRKSRKRGSRSGVQVKRRRAAARLGPAIFGHGERVRCLYRIPLLNVCDSTSTLPSAWTTMTVLEPTQRWSSGQRLSSPPRSSVFTPVPARSSRSPRDRCLRPIPLRSADTASVTSSTLHIGLLNARSIANKSFSLNDLFTREKLDLMCLSETWQREEEFIHLNELCPAGCSAVGKPRPCRRGGGLAVVYKDSCTCKVTQTQEYTSFESQMVRVGSSNPFYCVSIYRPPGPAAVFLKDFSDFLTSIISLESVLILGDFNLHVDDSSSCSAKELLSLTEAFNFEQHVSEPTHQKGHILDLVFTLGLDISNVSVQDVHLSDHCFVLFDLHFSPEPKPLEVRSQRRVISANTADSFSAMFDPLLFMDCLDVDNFMHCFTKQCVKILDQVAPVKSNLSIQKKVCPWTNEVTLSLKRLCRKTERLWKATNLEVHRLYLRDLVSSYNEMVENARSDYIRQLVTVNKKNPKVLFDTINSLVCSAAPVTPVFCEADSNTLLRFFTDKIKMIKEKIPPLLCGTPAVIEPVSSLWSSFKSVTLTDISALVTKMKPSSCSSDVLPCRLFVKVFDVIGPWVTKMVNLSLSTGVFPSTFKHAIVEPLLKKTGLDPTVLSNFRPISKLPLLSKILEKVVSEQLSLFLDQGNIHETFQSGFRKLHSTETALLKVSSDIMMSADSGKCTVLVLLDLSSAFDTVDHQILLRRLRDEVGLSGSVLHWFSSYLSGRSFSVTVNQIRSESADLLCGVPQGSVLGPVLFLLYLIPLGKIIQGFPDVSYHMFADDIQLYCSFKPTELQRLSSLVQCLVEIKHWLSDNTLQLNEDKTETLVIAPDDSIPGINQYLGDLGQSVKPSLRNLGVVFDKDMSLVQHCKQLTKSCFFQLRNISKLRKMVSQNDLELITHAFVSSRLDYCNSLFSCLNKKELSRLQLVQNSAARVLTRTNRRTHITPILKALHWLPVSSRINFKILVLTFRALHGQAPPYISDLIQPYTPTRALRSVDQNLLTLPHTRFRTRGDRSFQAVAPRLWNDLLLSLRSMESIDSFKKQLKTYLFAHAFA</sequence>
<dbReference type="InterPro" id="IPR043502">
    <property type="entry name" value="DNA/RNA_pol_sf"/>
</dbReference>
<dbReference type="Proteomes" id="UP000694546">
    <property type="component" value="Chromosome 16"/>
</dbReference>
<accession>A0A8C5BTK3</accession>
<feature type="region of interest" description="Disordered" evidence="1">
    <location>
        <begin position="172"/>
        <end position="202"/>
    </location>
</feature>
<dbReference type="AlphaFoldDB" id="A0A8C5BTK3"/>
<evidence type="ECO:0000256" key="1">
    <source>
        <dbReference type="SAM" id="MobiDB-lite"/>
    </source>
</evidence>
<dbReference type="PANTHER" id="PTHR33332">
    <property type="entry name" value="REVERSE TRANSCRIPTASE DOMAIN-CONTAINING PROTEIN"/>
    <property type="match status" value="1"/>
</dbReference>
<dbReference type="PROSITE" id="PS50878">
    <property type="entry name" value="RT_POL"/>
    <property type="match status" value="1"/>
</dbReference>
<dbReference type="Pfam" id="PF03372">
    <property type="entry name" value="Exo_endo_phos"/>
    <property type="match status" value="1"/>
</dbReference>
<organism evidence="3 4">
    <name type="scientific">Gadus morhua</name>
    <name type="common">Atlantic cod</name>
    <dbReference type="NCBI Taxonomy" id="8049"/>
    <lineage>
        <taxon>Eukaryota</taxon>
        <taxon>Metazoa</taxon>
        <taxon>Chordata</taxon>
        <taxon>Craniata</taxon>
        <taxon>Vertebrata</taxon>
        <taxon>Euteleostomi</taxon>
        <taxon>Actinopterygii</taxon>
        <taxon>Neopterygii</taxon>
        <taxon>Teleostei</taxon>
        <taxon>Neoteleostei</taxon>
        <taxon>Acanthomorphata</taxon>
        <taxon>Zeiogadaria</taxon>
        <taxon>Gadariae</taxon>
        <taxon>Gadiformes</taxon>
        <taxon>Gadoidei</taxon>
        <taxon>Gadidae</taxon>
        <taxon>Gadus</taxon>
    </lineage>
</organism>
<evidence type="ECO:0000313" key="4">
    <source>
        <dbReference type="Proteomes" id="UP000694546"/>
    </source>
</evidence>
<dbReference type="InterPro" id="IPR005135">
    <property type="entry name" value="Endo/exonuclease/phosphatase"/>
</dbReference>
<feature type="domain" description="Reverse transcriptase" evidence="2">
    <location>
        <begin position="678"/>
        <end position="953"/>
    </location>
</feature>
<feature type="compositionally biased region" description="Polar residues" evidence="1">
    <location>
        <begin position="172"/>
        <end position="188"/>
    </location>
</feature>
<dbReference type="Gene3D" id="3.60.10.10">
    <property type="entry name" value="Endonuclease/exonuclease/phosphatase"/>
    <property type="match status" value="1"/>
</dbReference>
<dbReference type="SUPFAM" id="SSF56672">
    <property type="entry name" value="DNA/RNA polymerases"/>
    <property type="match status" value="1"/>
</dbReference>
<dbReference type="Ensembl" id="ENSGMOT00000073528.1">
    <property type="protein sequence ID" value="ENSGMOP00000050842.1"/>
    <property type="gene ID" value="ENSGMOG00000023805.1"/>
</dbReference>
<dbReference type="InterPro" id="IPR000477">
    <property type="entry name" value="RT_dom"/>
</dbReference>
<dbReference type="CDD" id="cd01650">
    <property type="entry name" value="RT_nLTR_like"/>
    <property type="match status" value="1"/>
</dbReference>
<evidence type="ECO:0000259" key="2">
    <source>
        <dbReference type="PROSITE" id="PS50878"/>
    </source>
</evidence>
<dbReference type="GO" id="GO:0003824">
    <property type="term" value="F:catalytic activity"/>
    <property type="evidence" value="ECO:0007669"/>
    <property type="project" value="InterPro"/>
</dbReference>
<dbReference type="Pfam" id="PF00078">
    <property type="entry name" value="RVT_1"/>
    <property type="match status" value="1"/>
</dbReference>
<reference evidence="3" key="2">
    <citation type="submission" date="2025-09" db="UniProtKB">
        <authorList>
            <consortium name="Ensembl"/>
        </authorList>
    </citation>
    <scope>IDENTIFICATION</scope>
</reference>
<dbReference type="GeneTree" id="ENSGT01150000286909"/>
<dbReference type="SUPFAM" id="SSF56219">
    <property type="entry name" value="DNase I-like"/>
    <property type="match status" value="1"/>
</dbReference>
<dbReference type="OMA" id="ARISNGC"/>
<evidence type="ECO:0000313" key="3">
    <source>
        <dbReference type="Ensembl" id="ENSGMOP00000050842.1"/>
    </source>
</evidence>